<name>A0A0A9GII1_ARUDO</name>
<accession>A0A0A9GII1</accession>
<reference evidence="1" key="2">
    <citation type="journal article" date="2015" name="Data Brief">
        <title>Shoot transcriptome of the giant reed, Arundo donax.</title>
        <authorList>
            <person name="Barrero R.A."/>
            <person name="Guerrero F.D."/>
            <person name="Moolhuijzen P."/>
            <person name="Goolsby J.A."/>
            <person name="Tidwell J."/>
            <person name="Bellgard S.E."/>
            <person name="Bellgard M.I."/>
        </authorList>
    </citation>
    <scope>NUCLEOTIDE SEQUENCE</scope>
    <source>
        <tissue evidence="1">Shoot tissue taken approximately 20 cm above the soil surface</tissue>
    </source>
</reference>
<dbReference type="AlphaFoldDB" id="A0A0A9GII1"/>
<sequence length="33" mass="4045">MVLPYSKLERTCHTCERHWPRFASMLCECLKKF</sequence>
<organism evidence="1">
    <name type="scientific">Arundo donax</name>
    <name type="common">Giant reed</name>
    <name type="synonym">Donax arundinaceus</name>
    <dbReference type="NCBI Taxonomy" id="35708"/>
    <lineage>
        <taxon>Eukaryota</taxon>
        <taxon>Viridiplantae</taxon>
        <taxon>Streptophyta</taxon>
        <taxon>Embryophyta</taxon>
        <taxon>Tracheophyta</taxon>
        <taxon>Spermatophyta</taxon>
        <taxon>Magnoliopsida</taxon>
        <taxon>Liliopsida</taxon>
        <taxon>Poales</taxon>
        <taxon>Poaceae</taxon>
        <taxon>PACMAD clade</taxon>
        <taxon>Arundinoideae</taxon>
        <taxon>Arundineae</taxon>
        <taxon>Arundo</taxon>
    </lineage>
</organism>
<evidence type="ECO:0000313" key="1">
    <source>
        <dbReference type="EMBL" id="JAE22341.1"/>
    </source>
</evidence>
<reference evidence="1" key="1">
    <citation type="submission" date="2014-09" db="EMBL/GenBank/DDBJ databases">
        <authorList>
            <person name="Magalhaes I.L.F."/>
            <person name="Oliveira U."/>
            <person name="Santos F.R."/>
            <person name="Vidigal T.H.D.A."/>
            <person name="Brescovit A.D."/>
            <person name="Santos A.J."/>
        </authorList>
    </citation>
    <scope>NUCLEOTIDE SEQUENCE</scope>
    <source>
        <tissue evidence="1">Shoot tissue taken approximately 20 cm above the soil surface</tissue>
    </source>
</reference>
<proteinExistence type="predicted"/>
<dbReference type="EMBL" id="GBRH01175555">
    <property type="protein sequence ID" value="JAE22341.1"/>
    <property type="molecule type" value="Transcribed_RNA"/>
</dbReference>
<protein>
    <submittedName>
        <fullName evidence="1">Uncharacterized protein</fullName>
    </submittedName>
</protein>